<dbReference type="PANTHER" id="PTHR12475:SF4">
    <property type="entry name" value="PROTEIN THEM6"/>
    <property type="match status" value="1"/>
</dbReference>
<accession>A0ABT1NMK8</accession>
<dbReference type="PANTHER" id="PTHR12475">
    <property type="match status" value="1"/>
</dbReference>
<dbReference type="RefSeq" id="WP_255796704.1">
    <property type="nucleotide sequence ID" value="NZ_CP104263.1"/>
</dbReference>
<keyword evidence="2" id="KW-1185">Reference proteome</keyword>
<gene>
    <name evidence="1" type="ORF">NNX28_03255</name>
</gene>
<proteinExistence type="predicted"/>
<name>A0ABT1NMK8_9MICC</name>
<evidence type="ECO:0000313" key="2">
    <source>
        <dbReference type="Proteomes" id="UP001206924"/>
    </source>
</evidence>
<sequence>MHLILRTILTLFRARRRPKLGFFETSSVPMKVLVTDIDFAMHLNNGMYFSLMDLGRFDLLVRSGVWDIMKKRGWSPVANNETISFRKSLQLHQQYSIETRVIGFDERAIYIEQRMVADGEIYASAVICTRLVSKNGPVSNEEIFEAVGAVPPSDLELPEWISEWRAAVALPSTRRPAPHTWA</sequence>
<dbReference type="Proteomes" id="UP001206924">
    <property type="component" value="Unassembled WGS sequence"/>
</dbReference>
<evidence type="ECO:0000313" key="1">
    <source>
        <dbReference type="EMBL" id="MCQ1948946.1"/>
    </source>
</evidence>
<dbReference type="Gene3D" id="3.10.129.10">
    <property type="entry name" value="Hotdog Thioesterase"/>
    <property type="match status" value="1"/>
</dbReference>
<reference evidence="1 2" key="1">
    <citation type="submission" date="2022-07" db="EMBL/GenBank/DDBJ databases">
        <title>Novel species in genus Arthrobacter.</title>
        <authorList>
            <person name="Liu Y."/>
        </authorList>
    </citation>
    <scope>NUCLEOTIDE SEQUENCE [LARGE SCALE GENOMIC DNA]</scope>
    <source>
        <strain evidence="2">zg-Y859</strain>
    </source>
</reference>
<comment type="caution">
    <text evidence="1">The sequence shown here is derived from an EMBL/GenBank/DDBJ whole genome shotgun (WGS) entry which is preliminary data.</text>
</comment>
<dbReference type="InterPro" id="IPR051490">
    <property type="entry name" value="THEM6_lcsJ_thioesterase"/>
</dbReference>
<dbReference type="Pfam" id="PF13279">
    <property type="entry name" value="4HBT_2"/>
    <property type="match status" value="1"/>
</dbReference>
<organism evidence="1 2">
    <name type="scientific">Arthrobacter jinronghuae</name>
    <dbReference type="NCBI Taxonomy" id="2964609"/>
    <lineage>
        <taxon>Bacteria</taxon>
        <taxon>Bacillati</taxon>
        <taxon>Actinomycetota</taxon>
        <taxon>Actinomycetes</taxon>
        <taxon>Micrococcales</taxon>
        <taxon>Micrococcaceae</taxon>
        <taxon>Arthrobacter</taxon>
    </lineage>
</organism>
<protein>
    <submittedName>
        <fullName evidence="1">Thioesterase family protein</fullName>
    </submittedName>
</protein>
<dbReference type="InterPro" id="IPR029069">
    <property type="entry name" value="HotDog_dom_sf"/>
</dbReference>
<dbReference type="CDD" id="cd00586">
    <property type="entry name" value="4HBT"/>
    <property type="match status" value="1"/>
</dbReference>
<dbReference type="EMBL" id="JANFLP010000001">
    <property type="protein sequence ID" value="MCQ1948946.1"/>
    <property type="molecule type" value="Genomic_DNA"/>
</dbReference>
<dbReference type="SUPFAM" id="SSF54637">
    <property type="entry name" value="Thioesterase/thiol ester dehydrase-isomerase"/>
    <property type="match status" value="1"/>
</dbReference>